<reference evidence="2 3" key="1">
    <citation type="journal article" date="2015" name="Nature">
        <title>rRNA introns, odd ribosomes, and small enigmatic genomes across a large radiation of phyla.</title>
        <authorList>
            <person name="Brown C.T."/>
            <person name="Hug L.A."/>
            <person name="Thomas B.C."/>
            <person name="Sharon I."/>
            <person name="Castelle C.J."/>
            <person name="Singh A."/>
            <person name="Wilkins M.J."/>
            <person name="Williams K.H."/>
            <person name="Banfield J.F."/>
        </authorList>
    </citation>
    <scope>NUCLEOTIDE SEQUENCE [LARGE SCALE GENOMIC DNA]</scope>
</reference>
<protein>
    <submittedName>
        <fullName evidence="2">Uncharacterized protein</fullName>
    </submittedName>
</protein>
<feature type="transmembrane region" description="Helical" evidence="1">
    <location>
        <begin position="96"/>
        <end position="117"/>
    </location>
</feature>
<dbReference type="Proteomes" id="UP000033998">
    <property type="component" value="Unassembled WGS sequence"/>
</dbReference>
<sequence length="131" mass="14771">MEEKTVEHYYGDKVRTLFIIGGLIMLASYPFFSSLINAPMPIAILACLALAVFGGLMNPEQKWVIFLNTVIPLVAFLVFEYYAVYAYNNLSSTESIHVAFFWVNQVLALIFFFAAYLSTKSLRGIHLASKD</sequence>
<feature type="transmembrane region" description="Helical" evidence="1">
    <location>
        <begin position="38"/>
        <end position="56"/>
    </location>
</feature>
<dbReference type="EMBL" id="LBWE01000009">
    <property type="protein sequence ID" value="KKR01247.1"/>
    <property type="molecule type" value="Genomic_DNA"/>
</dbReference>
<keyword evidence="1" id="KW-0472">Membrane</keyword>
<feature type="transmembrane region" description="Helical" evidence="1">
    <location>
        <begin position="63"/>
        <end position="84"/>
    </location>
</feature>
<name>A0A837HQ02_9BACT</name>
<proteinExistence type="predicted"/>
<organism evidence="2 3">
    <name type="scientific">Candidatus Nomurabacteria bacterium GW2011_GWD2_39_12</name>
    <dbReference type="NCBI Taxonomy" id="1618759"/>
    <lineage>
        <taxon>Bacteria</taxon>
        <taxon>Candidatus Nomuraibacteriota</taxon>
    </lineage>
</organism>
<evidence type="ECO:0000256" key="1">
    <source>
        <dbReference type="SAM" id="Phobius"/>
    </source>
</evidence>
<feature type="transmembrane region" description="Helical" evidence="1">
    <location>
        <begin position="14"/>
        <end position="32"/>
    </location>
</feature>
<dbReference type="AlphaFoldDB" id="A0A837HQ02"/>
<evidence type="ECO:0000313" key="2">
    <source>
        <dbReference type="EMBL" id="KKR01247.1"/>
    </source>
</evidence>
<accession>A0A837HQ02</accession>
<evidence type="ECO:0000313" key="3">
    <source>
        <dbReference type="Proteomes" id="UP000033998"/>
    </source>
</evidence>
<keyword evidence="1" id="KW-0812">Transmembrane</keyword>
<comment type="caution">
    <text evidence="2">The sequence shown here is derived from an EMBL/GenBank/DDBJ whole genome shotgun (WGS) entry which is preliminary data.</text>
</comment>
<gene>
    <name evidence="2" type="ORF">UT27_C0009G0021</name>
</gene>
<keyword evidence="1" id="KW-1133">Transmembrane helix</keyword>